<sequence>MTPTQELIIESVARTTSAISLAGCLFILLTFALFPAFRKPINRLIVYASIGNILTNSATVVSVAAIPRHGASLALCRFQGFFIQIKMHRYRCIPGRIMTKSAIRNFNAVDLRGLEMRYFALCYGICFIPALVYLCLDLSRLNTGIYSDAVLWCWVGKDWEWMRIAFFYGPVWVVIIITIGIYCYTGRVIFKQRKALRAFSRSNEQPFPPVKNPFNATNAVTATTEVVVTSESIESAGNTKRSDPEADSRSSFSSTRKLSGTTANQDSTYQRHSDPSDANLFSRYEPDSAVWPYSNAVSGARGDTKNVFSTSVSAGTPVPAELLLDFEGPRPSSSGAGNRKPSTAGRHANDAAWGYAKVAFLMFVALFIVWVPSTVNRVYALAKPNETNFALSVVAAFVLPMQGFWNFSIYVSTSWSQCKDAWKEVRDVLFCGAFSRKTTRNADLEMSGALRPPSSKGGIAGSVRSGVRIERRQRGGSGSGRLSLNAALDMDDSERAGSEKDYTISPYSSRPPTSPPTSERGLTGQ</sequence>
<evidence type="ECO:0000256" key="1">
    <source>
        <dbReference type="ARBA" id="ARBA00004141"/>
    </source>
</evidence>
<comment type="subcellular location">
    <subcellularLocation>
        <location evidence="1">Membrane</location>
        <topology evidence="1">Multi-pass membrane protein</topology>
    </subcellularLocation>
</comment>
<dbReference type="Pfam" id="PF05462">
    <property type="entry name" value="Dicty_CAR"/>
    <property type="match status" value="1"/>
</dbReference>
<dbReference type="EMBL" id="JAJVDC020000054">
    <property type="protein sequence ID" value="KAL1629278.1"/>
    <property type="molecule type" value="Genomic_DNA"/>
</dbReference>
<name>A0ABR3STJ4_9PEZI</name>
<dbReference type="PANTHER" id="PTHR23112">
    <property type="entry name" value="G PROTEIN-COUPLED RECEPTOR 157-RELATED"/>
    <property type="match status" value="1"/>
</dbReference>
<dbReference type="SUPFAM" id="SSF81321">
    <property type="entry name" value="Family A G protein-coupled receptor-like"/>
    <property type="match status" value="1"/>
</dbReference>
<keyword evidence="8" id="KW-1185">Reference proteome</keyword>
<feature type="transmembrane region" description="Helical" evidence="6">
    <location>
        <begin position="118"/>
        <end position="141"/>
    </location>
</feature>
<reference evidence="7 8" key="1">
    <citation type="submission" date="2024-02" db="EMBL/GenBank/DDBJ databases">
        <title>De novo assembly and annotation of 12 fungi associated with fruit tree decline syndrome in Ontario, Canada.</title>
        <authorList>
            <person name="Sulman M."/>
            <person name="Ellouze W."/>
            <person name="Ilyukhin E."/>
        </authorList>
    </citation>
    <scope>NUCLEOTIDE SEQUENCE [LARGE SCALE GENOMIC DNA]</scope>
    <source>
        <strain evidence="7 8">M1-105</strain>
    </source>
</reference>
<feature type="compositionally biased region" description="Basic and acidic residues" evidence="5">
    <location>
        <begin position="493"/>
        <end position="502"/>
    </location>
</feature>
<evidence type="ECO:0000256" key="5">
    <source>
        <dbReference type="SAM" id="MobiDB-lite"/>
    </source>
</evidence>
<gene>
    <name evidence="7" type="ORF">SLS56_005382</name>
</gene>
<feature type="transmembrane region" description="Helical" evidence="6">
    <location>
        <begin position="161"/>
        <end position="184"/>
    </location>
</feature>
<evidence type="ECO:0000256" key="2">
    <source>
        <dbReference type="ARBA" id="ARBA00022692"/>
    </source>
</evidence>
<feature type="region of interest" description="Disordered" evidence="5">
    <location>
        <begin position="445"/>
        <end position="525"/>
    </location>
</feature>
<evidence type="ECO:0000313" key="8">
    <source>
        <dbReference type="Proteomes" id="UP001521116"/>
    </source>
</evidence>
<evidence type="ECO:0000256" key="6">
    <source>
        <dbReference type="SAM" id="Phobius"/>
    </source>
</evidence>
<evidence type="ECO:0000256" key="4">
    <source>
        <dbReference type="ARBA" id="ARBA00023136"/>
    </source>
</evidence>
<feature type="region of interest" description="Disordered" evidence="5">
    <location>
        <begin position="231"/>
        <end position="278"/>
    </location>
</feature>
<evidence type="ECO:0000313" key="7">
    <source>
        <dbReference type="EMBL" id="KAL1629278.1"/>
    </source>
</evidence>
<feature type="transmembrane region" description="Helical" evidence="6">
    <location>
        <begin position="391"/>
        <end position="411"/>
    </location>
</feature>
<dbReference type="Gene3D" id="1.20.1070.10">
    <property type="entry name" value="Rhodopsin 7-helix transmembrane proteins"/>
    <property type="match status" value="1"/>
</dbReference>
<feature type="compositionally biased region" description="Low complexity" evidence="5">
    <location>
        <begin position="249"/>
        <end position="259"/>
    </location>
</feature>
<protein>
    <recommendedName>
        <fullName evidence="9">G-protein coupled receptor</fullName>
    </recommendedName>
</protein>
<keyword evidence="4 6" id="KW-0472">Membrane</keyword>
<accession>A0ABR3STJ4</accession>
<comment type="caution">
    <text evidence="7">The sequence shown here is derived from an EMBL/GenBank/DDBJ whole genome shotgun (WGS) entry which is preliminary data.</text>
</comment>
<proteinExistence type="predicted"/>
<dbReference type="Proteomes" id="UP001521116">
    <property type="component" value="Unassembled WGS sequence"/>
</dbReference>
<keyword evidence="3 6" id="KW-1133">Transmembrane helix</keyword>
<feature type="transmembrane region" description="Helical" evidence="6">
    <location>
        <begin position="12"/>
        <end position="34"/>
    </location>
</feature>
<feature type="transmembrane region" description="Helical" evidence="6">
    <location>
        <begin position="352"/>
        <end position="371"/>
    </location>
</feature>
<keyword evidence="2 6" id="KW-0812">Transmembrane</keyword>
<evidence type="ECO:0000256" key="3">
    <source>
        <dbReference type="ARBA" id="ARBA00022989"/>
    </source>
</evidence>
<organism evidence="7 8">
    <name type="scientific">Neofusicoccum ribis</name>
    <dbReference type="NCBI Taxonomy" id="45134"/>
    <lineage>
        <taxon>Eukaryota</taxon>
        <taxon>Fungi</taxon>
        <taxon>Dikarya</taxon>
        <taxon>Ascomycota</taxon>
        <taxon>Pezizomycotina</taxon>
        <taxon>Dothideomycetes</taxon>
        <taxon>Dothideomycetes incertae sedis</taxon>
        <taxon>Botryosphaeriales</taxon>
        <taxon>Botryosphaeriaceae</taxon>
        <taxon>Neofusicoccum</taxon>
    </lineage>
</organism>
<evidence type="ECO:0008006" key="9">
    <source>
        <dbReference type="Google" id="ProtNLM"/>
    </source>
</evidence>
<dbReference type="PANTHER" id="PTHR23112:SF0">
    <property type="entry name" value="TRANSMEMBRANE PROTEIN 116"/>
    <property type="match status" value="1"/>
</dbReference>